<comment type="caution">
    <text evidence="1">The sequence shown here is derived from an EMBL/GenBank/DDBJ whole genome shotgun (WGS) entry which is preliminary data.</text>
</comment>
<reference evidence="1 2" key="2">
    <citation type="submission" date="2017-09" db="EMBL/GenBank/DDBJ databases">
        <title>Extensive intraspecific genome diversity in a model arbuscular mycorrhizal fungus.</title>
        <authorList>
            <person name="Chen E.C."/>
            <person name="Morin E."/>
            <person name="Beaudet D."/>
            <person name="Noel J."/>
            <person name="Ndikumana S."/>
            <person name="Charron P."/>
            <person name="St-Onge C."/>
            <person name="Giorgi J."/>
            <person name="Grigoriev I.V."/>
            <person name="Roux C."/>
            <person name="Martin F.M."/>
            <person name="Corradi N."/>
        </authorList>
    </citation>
    <scope>NUCLEOTIDE SEQUENCE [LARGE SCALE GENOMIC DNA]</scope>
    <source>
        <strain evidence="1 2">A5</strain>
    </source>
</reference>
<accession>A0A2N0NBY8</accession>
<evidence type="ECO:0000313" key="2">
    <source>
        <dbReference type="Proteomes" id="UP000232722"/>
    </source>
</evidence>
<name>A0A2N0NBY8_9GLOM</name>
<dbReference type="Proteomes" id="UP000232722">
    <property type="component" value="Unassembled WGS sequence"/>
</dbReference>
<proteinExistence type="predicted"/>
<gene>
    <name evidence="1" type="ORF">RhiirA5_446057</name>
</gene>
<reference evidence="1 2" key="1">
    <citation type="submission" date="2016-04" db="EMBL/GenBank/DDBJ databases">
        <title>Genome analyses suggest a sexual origin of heterokaryosis in a supposedly ancient asexual fungus.</title>
        <authorList>
            <person name="Ropars J."/>
            <person name="Sedzielewska K."/>
            <person name="Noel J."/>
            <person name="Charron P."/>
            <person name="Farinelli L."/>
            <person name="Marton T."/>
            <person name="Kruger M."/>
            <person name="Pelin A."/>
            <person name="Brachmann A."/>
            <person name="Corradi N."/>
        </authorList>
    </citation>
    <scope>NUCLEOTIDE SEQUENCE [LARGE SCALE GENOMIC DNA]</scope>
    <source>
        <strain evidence="1 2">A5</strain>
    </source>
</reference>
<dbReference type="AlphaFoldDB" id="A0A2N0NBY8"/>
<sequence length="155" mass="18427">MRNKCNGQEATILVIKIKENGTVIGGYNPFNWNYRPYYYNTYYYDSYEDSYEGRYNSYDGFYDSYEGRYNSYEGFYDSYGGRYNSYEGFYDSYEGRYNSGRPYGNINYLAWVNTTESFIFSLDDGKDLKKFKISRVINNNCAIYVSNNTLNFVVF</sequence>
<dbReference type="EMBL" id="LLXJ01012356">
    <property type="protein sequence ID" value="PKB92096.1"/>
    <property type="molecule type" value="Genomic_DNA"/>
</dbReference>
<evidence type="ECO:0008006" key="3">
    <source>
        <dbReference type="Google" id="ProtNLM"/>
    </source>
</evidence>
<organism evidence="1 2">
    <name type="scientific">Rhizophagus irregularis</name>
    <dbReference type="NCBI Taxonomy" id="588596"/>
    <lineage>
        <taxon>Eukaryota</taxon>
        <taxon>Fungi</taxon>
        <taxon>Fungi incertae sedis</taxon>
        <taxon>Mucoromycota</taxon>
        <taxon>Glomeromycotina</taxon>
        <taxon>Glomeromycetes</taxon>
        <taxon>Glomerales</taxon>
        <taxon>Glomeraceae</taxon>
        <taxon>Rhizophagus</taxon>
    </lineage>
</organism>
<evidence type="ECO:0000313" key="1">
    <source>
        <dbReference type="EMBL" id="PKB92096.1"/>
    </source>
</evidence>
<dbReference type="VEuPathDB" id="FungiDB:RhiirA1_190267"/>
<protein>
    <recommendedName>
        <fullName evidence="3">TLDc domain-containing protein</fullName>
    </recommendedName>
</protein>